<evidence type="ECO:0000256" key="4">
    <source>
        <dbReference type="ARBA" id="ARBA00023128"/>
    </source>
</evidence>
<dbReference type="EMBL" id="FP929065">
    <property type="protein sequence ID" value="CBX90967.1"/>
    <property type="molecule type" value="Genomic_DNA"/>
</dbReference>
<evidence type="ECO:0000313" key="10">
    <source>
        <dbReference type="Proteomes" id="UP000002668"/>
    </source>
</evidence>
<dbReference type="OMA" id="YAHGRAW"/>
<evidence type="ECO:0000256" key="3">
    <source>
        <dbReference type="ARBA" id="ARBA00022980"/>
    </source>
</evidence>
<dbReference type="VEuPathDB" id="FungiDB:LEMA_P060010.1"/>
<dbReference type="AlphaFoldDB" id="E4ZIE6"/>
<keyword evidence="10" id="KW-1185">Reference proteome</keyword>
<dbReference type="PANTHER" id="PTHR21183">
    <property type="entry name" value="RIBOSOMAL PROTEIN L47, MITOCHONDRIAL-RELATED"/>
    <property type="match status" value="1"/>
</dbReference>
<dbReference type="OrthoDB" id="270763at2759"/>
<evidence type="ECO:0000256" key="2">
    <source>
        <dbReference type="ARBA" id="ARBA00009254"/>
    </source>
</evidence>
<dbReference type="eggNOG" id="KOG3331">
    <property type="taxonomic scope" value="Eukaryota"/>
</dbReference>
<feature type="region of interest" description="Disordered" evidence="8">
    <location>
        <begin position="214"/>
        <end position="252"/>
    </location>
</feature>
<evidence type="ECO:0000313" key="9">
    <source>
        <dbReference type="EMBL" id="CBX90967.1"/>
    </source>
</evidence>
<keyword evidence="3 9" id="KW-0689">Ribosomal protein</keyword>
<reference evidence="10" key="1">
    <citation type="journal article" date="2011" name="Nat. Commun.">
        <title>Effector diversification within compartments of the Leptosphaeria maculans genome affected by Repeat-Induced Point mutations.</title>
        <authorList>
            <person name="Rouxel T."/>
            <person name="Grandaubert J."/>
            <person name="Hane J.K."/>
            <person name="Hoede C."/>
            <person name="van de Wouw A.P."/>
            <person name="Couloux A."/>
            <person name="Dominguez V."/>
            <person name="Anthouard V."/>
            <person name="Bally P."/>
            <person name="Bourras S."/>
            <person name="Cozijnsen A.J."/>
            <person name="Ciuffetti L.M."/>
            <person name="Degrave A."/>
            <person name="Dilmaghani A."/>
            <person name="Duret L."/>
            <person name="Fudal I."/>
            <person name="Goodwin S.B."/>
            <person name="Gout L."/>
            <person name="Glaser N."/>
            <person name="Linglin J."/>
            <person name="Kema G.H.J."/>
            <person name="Lapalu N."/>
            <person name="Lawrence C.B."/>
            <person name="May K."/>
            <person name="Meyer M."/>
            <person name="Ollivier B."/>
            <person name="Poulain J."/>
            <person name="Schoch C.L."/>
            <person name="Simon A."/>
            <person name="Spatafora J.W."/>
            <person name="Stachowiak A."/>
            <person name="Turgeon B.G."/>
            <person name="Tyler B.M."/>
            <person name="Vincent D."/>
            <person name="Weissenbach J."/>
            <person name="Amselem J."/>
            <person name="Quesneville H."/>
            <person name="Oliver R.P."/>
            <person name="Wincker P."/>
            <person name="Balesdent M.-H."/>
            <person name="Howlett B.J."/>
        </authorList>
    </citation>
    <scope>NUCLEOTIDE SEQUENCE [LARGE SCALE GENOMIC DNA]</scope>
    <source>
        <strain evidence="10">JN3 / isolate v23.1.3 / race Av1-4-5-6-7-8</strain>
    </source>
</reference>
<comment type="similarity">
    <text evidence="2">Belongs to the universal ribosomal protein uL29 family.</text>
</comment>
<dbReference type="Proteomes" id="UP000002668">
    <property type="component" value="Genome"/>
</dbReference>
<dbReference type="Gene3D" id="6.10.330.20">
    <property type="match status" value="1"/>
</dbReference>
<dbReference type="STRING" id="985895.E4ZIE6"/>
<dbReference type="HOGENOM" id="CLU_063281_1_1_1"/>
<comment type="subcellular location">
    <subcellularLocation>
        <location evidence="1">Mitochondrion</location>
    </subcellularLocation>
</comment>
<dbReference type="GO" id="GO:0003735">
    <property type="term" value="F:structural constituent of ribosome"/>
    <property type="evidence" value="ECO:0007669"/>
    <property type="project" value="InterPro"/>
</dbReference>
<keyword evidence="4" id="KW-0496">Mitochondrion</keyword>
<name>E4ZIE6_LEPMJ</name>
<evidence type="ECO:0000256" key="8">
    <source>
        <dbReference type="SAM" id="MobiDB-lite"/>
    </source>
</evidence>
<dbReference type="InterPro" id="IPR010729">
    <property type="entry name" value="Ribosomal_uL29_mit"/>
</dbReference>
<evidence type="ECO:0000256" key="7">
    <source>
        <dbReference type="ARBA" id="ARBA00035399"/>
    </source>
</evidence>
<dbReference type="GeneID" id="13284480"/>
<organism evidence="10">
    <name type="scientific">Leptosphaeria maculans (strain JN3 / isolate v23.1.3 / race Av1-4-5-6-7-8)</name>
    <name type="common">Blackleg fungus</name>
    <name type="synonym">Phoma lingam</name>
    <dbReference type="NCBI Taxonomy" id="985895"/>
    <lineage>
        <taxon>Eukaryota</taxon>
        <taxon>Fungi</taxon>
        <taxon>Dikarya</taxon>
        <taxon>Ascomycota</taxon>
        <taxon>Pezizomycotina</taxon>
        <taxon>Dothideomycetes</taxon>
        <taxon>Pleosporomycetidae</taxon>
        <taxon>Pleosporales</taxon>
        <taxon>Pleosporineae</taxon>
        <taxon>Leptosphaeriaceae</taxon>
        <taxon>Plenodomus</taxon>
        <taxon>Plenodomus lingam/Leptosphaeria maculans species complex</taxon>
    </lineage>
</organism>
<sequence>MASLQTSRILQPLLAPPTRCSVLVCLAPAAQCAARSPPKAHFSTSPARCKRDNNRNRGLSVVRSTGLRPRQTLSVKEKDFANQRLPKPVKIEDKLTGTPEHGLWDFFKDKRLLQTPFEEQRHGRAWTVGELRSRDWDSLHQLWWVCVKERNRLATEKLERARLQAGYGDYENKQRDTVVQETMKAILDTLAERHQAYTDALELAKRDPSINLRKRNGPQYIQPAPYDLFEADDSKSEAPSEPTAETGKPTTT</sequence>
<proteinExistence type="inferred from homology"/>
<gene>
    <name evidence="9" type="ORF">LEMA_P060010.1</name>
</gene>
<evidence type="ECO:0000256" key="5">
    <source>
        <dbReference type="ARBA" id="ARBA00023274"/>
    </source>
</evidence>
<keyword evidence="5" id="KW-0687">Ribonucleoprotein</keyword>
<dbReference type="PANTHER" id="PTHR21183:SF18">
    <property type="entry name" value="LARGE RIBOSOMAL SUBUNIT PROTEIN UL29M"/>
    <property type="match status" value="1"/>
</dbReference>
<dbReference type="Pfam" id="PF06984">
    <property type="entry name" value="MRP-L47"/>
    <property type="match status" value="1"/>
</dbReference>
<dbReference type="GO" id="GO:0005762">
    <property type="term" value="C:mitochondrial large ribosomal subunit"/>
    <property type="evidence" value="ECO:0007669"/>
    <property type="project" value="TreeGrafter"/>
</dbReference>
<evidence type="ECO:0000256" key="1">
    <source>
        <dbReference type="ARBA" id="ARBA00004173"/>
    </source>
</evidence>
<evidence type="ECO:0000256" key="6">
    <source>
        <dbReference type="ARBA" id="ARBA00035289"/>
    </source>
</evidence>
<protein>
    <recommendedName>
        <fullName evidence="6">Large ribosomal subunit protein uL29m</fullName>
    </recommendedName>
    <alternativeName>
        <fullName evidence="7">54S ribosomal protein L4, mitochondrial</fullName>
    </alternativeName>
</protein>
<dbReference type="InParanoid" id="E4ZIE6"/>
<accession>E4ZIE6</accession>
<dbReference type="InterPro" id="IPR038340">
    <property type="entry name" value="MRP-L47_sf"/>
</dbReference>
<dbReference type="GO" id="GO:0032543">
    <property type="term" value="P:mitochondrial translation"/>
    <property type="evidence" value="ECO:0007669"/>
    <property type="project" value="TreeGrafter"/>
</dbReference>